<dbReference type="HAMAP" id="MF_00048">
    <property type="entry name" value="UPF0102"/>
    <property type="match status" value="1"/>
</dbReference>
<name>A0A9D2LTX1_9FIRM</name>
<evidence type="ECO:0000256" key="2">
    <source>
        <dbReference type="HAMAP-Rule" id="MF_00048"/>
    </source>
</evidence>
<dbReference type="GO" id="GO:0003676">
    <property type="term" value="F:nucleic acid binding"/>
    <property type="evidence" value="ECO:0007669"/>
    <property type="project" value="InterPro"/>
</dbReference>
<evidence type="ECO:0000256" key="1">
    <source>
        <dbReference type="ARBA" id="ARBA00006738"/>
    </source>
</evidence>
<dbReference type="InterPro" id="IPR011856">
    <property type="entry name" value="tRNA_endonuc-like_dom_sf"/>
</dbReference>
<organism evidence="3 4">
    <name type="scientific">Candidatus Blautia faecavium</name>
    <dbReference type="NCBI Taxonomy" id="2838487"/>
    <lineage>
        <taxon>Bacteria</taxon>
        <taxon>Bacillati</taxon>
        <taxon>Bacillota</taxon>
        <taxon>Clostridia</taxon>
        <taxon>Lachnospirales</taxon>
        <taxon>Lachnospiraceae</taxon>
        <taxon>Blautia</taxon>
    </lineage>
</organism>
<dbReference type="PANTHER" id="PTHR34039:SF1">
    <property type="entry name" value="UPF0102 PROTEIN YRAN"/>
    <property type="match status" value="1"/>
</dbReference>
<dbReference type="EMBL" id="DWYZ01000199">
    <property type="protein sequence ID" value="HJB29210.1"/>
    <property type="molecule type" value="Genomic_DNA"/>
</dbReference>
<reference evidence="3" key="1">
    <citation type="journal article" date="2021" name="PeerJ">
        <title>Extensive microbial diversity within the chicken gut microbiome revealed by metagenomics and culture.</title>
        <authorList>
            <person name="Gilroy R."/>
            <person name="Ravi A."/>
            <person name="Getino M."/>
            <person name="Pursley I."/>
            <person name="Horton D.L."/>
            <person name="Alikhan N.F."/>
            <person name="Baker D."/>
            <person name="Gharbi K."/>
            <person name="Hall N."/>
            <person name="Watson M."/>
            <person name="Adriaenssens E.M."/>
            <person name="Foster-Nyarko E."/>
            <person name="Jarju S."/>
            <person name="Secka A."/>
            <person name="Antonio M."/>
            <person name="Oren A."/>
            <person name="Chaudhuri R.R."/>
            <person name="La Ragione R."/>
            <person name="Hildebrand F."/>
            <person name="Pallen M.J."/>
        </authorList>
    </citation>
    <scope>NUCLEOTIDE SEQUENCE</scope>
    <source>
        <strain evidence="3">ChiSjej1B19-5720</strain>
    </source>
</reference>
<dbReference type="CDD" id="cd20736">
    <property type="entry name" value="PoNe_Nuclease"/>
    <property type="match status" value="1"/>
</dbReference>
<dbReference type="InterPro" id="IPR003509">
    <property type="entry name" value="UPF0102_YraN-like"/>
</dbReference>
<sequence>MNKRKVGGFYEEQAALFLESKGLFIKERNYRCRLGEVDLIARDGECLVFVEVKYRFSMKAGNAWEAVDKKKQKIISKVAAQYLAIHFHTLDIACRFDVVGFEKDKPFWIKNAFDFCV</sequence>
<dbReference type="NCBIfam" id="TIGR00252">
    <property type="entry name" value="YraN family protein"/>
    <property type="match status" value="1"/>
</dbReference>
<dbReference type="Proteomes" id="UP000823842">
    <property type="component" value="Unassembled WGS sequence"/>
</dbReference>
<comment type="similarity">
    <text evidence="1 2">Belongs to the UPF0102 family.</text>
</comment>
<dbReference type="Gene3D" id="3.40.1350.10">
    <property type="match status" value="1"/>
</dbReference>
<dbReference type="InterPro" id="IPR011335">
    <property type="entry name" value="Restrct_endonuc-II-like"/>
</dbReference>
<protein>
    <recommendedName>
        <fullName evidence="2">UPF0102 protein IAA06_10525</fullName>
    </recommendedName>
</protein>
<dbReference type="SUPFAM" id="SSF52980">
    <property type="entry name" value="Restriction endonuclease-like"/>
    <property type="match status" value="1"/>
</dbReference>
<evidence type="ECO:0000313" key="3">
    <source>
        <dbReference type="EMBL" id="HJB29210.1"/>
    </source>
</evidence>
<accession>A0A9D2LTX1</accession>
<reference evidence="3" key="2">
    <citation type="submission" date="2021-04" db="EMBL/GenBank/DDBJ databases">
        <authorList>
            <person name="Gilroy R."/>
        </authorList>
    </citation>
    <scope>NUCLEOTIDE SEQUENCE</scope>
    <source>
        <strain evidence="3">ChiSjej1B19-5720</strain>
    </source>
</reference>
<comment type="caution">
    <text evidence="3">The sequence shown here is derived from an EMBL/GenBank/DDBJ whole genome shotgun (WGS) entry which is preliminary data.</text>
</comment>
<evidence type="ECO:0000313" key="4">
    <source>
        <dbReference type="Proteomes" id="UP000823842"/>
    </source>
</evidence>
<dbReference type="AlphaFoldDB" id="A0A9D2LTX1"/>
<proteinExistence type="inferred from homology"/>
<gene>
    <name evidence="3" type="ORF">IAA06_10525</name>
</gene>
<dbReference type="PANTHER" id="PTHR34039">
    <property type="entry name" value="UPF0102 PROTEIN YRAN"/>
    <property type="match status" value="1"/>
</dbReference>
<dbReference type="Pfam" id="PF02021">
    <property type="entry name" value="UPF0102"/>
    <property type="match status" value="1"/>
</dbReference>
<dbReference type="NCBIfam" id="NF009150">
    <property type="entry name" value="PRK12497.1-3"/>
    <property type="match status" value="1"/>
</dbReference>